<accession>A0A6C0BJ31</accession>
<name>A0A6C0BJ31_9ZZZZ</name>
<sequence>MHSVVTLPDEELTIQTPNHWSSCGCAIPELHFMFDMPVNCEFLPEFVAITHTHVGHCWDLPLHITSQTHVFIPHENQKAITAYIQAMSPEQLSPIIHGVRAGQTFPLKNEMQLEVFDLYHGVPCRGYGISRAHSRLKPEFQGLTRNEIIQLKKQGGQLTEIRREPLIAYLCDTSIHVLEHTPVIWEYPYLMLECTYLPIDPSSEEHATAEKHIHWSQLSPWIQSHPETTFLICHVSSSYSEDQVRQFVHDVTLPNVKFCGDVY</sequence>
<dbReference type="EMBL" id="MN739178">
    <property type="protein sequence ID" value="QHS92377.1"/>
    <property type="molecule type" value="Genomic_DNA"/>
</dbReference>
<reference evidence="1" key="1">
    <citation type="journal article" date="2020" name="Nature">
        <title>Giant virus diversity and host interactions through global metagenomics.</title>
        <authorList>
            <person name="Schulz F."/>
            <person name="Roux S."/>
            <person name="Paez-Espino D."/>
            <person name="Jungbluth S."/>
            <person name="Walsh D.A."/>
            <person name="Denef V.J."/>
            <person name="McMahon K.D."/>
            <person name="Konstantinidis K.T."/>
            <person name="Eloe-Fadrosh E.A."/>
            <person name="Kyrpides N.C."/>
            <person name="Woyke T."/>
        </authorList>
    </citation>
    <scope>NUCLEOTIDE SEQUENCE</scope>
    <source>
        <strain evidence="1">GVMAG-M-3300014204-73</strain>
    </source>
</reference>
<dbReference type="SUPFAM" id="SSF56281">
    <property type="entry name" value="Metallo-hydrolase/oxidoreductase"/>
    <property type="match status" value="1"/>
</dbReference>
<evidence type="ECO:0000313" key="1">
    <source>
        <dbReference type="EMBL" id="QHS92377.1"/>
    </source>
</evidence>
<organism evidence="1">
    <name type="scientific">viral metagenome</name>
    <dbReference type="NCBI Taxonomy" id="1070528"/>
    <lineage>
        <taxon>unclassified sequences</taxon>
        <taxon>metagenomes</taxon>
        <taxon>organismal metagenomes</taxon>
    </lineage>
</organism>
<protein>
    <recommendedName>
        <fullName evidence="2">Metallo-beta-lactamase domain-containing protein</fullName>
    </recommendedName>
</protein>
<dbReference type="Gene3D" id="3.60.15.10">
    <property type="entry name" value="Ribonuclease Z/Hydroxyacylglutathione hydrolase-like"/>
    <property type="match status" value="1"/>
</dbReference>
<dbReference type="PANTHER" id="PTHR46504">
    <property type="entry name" value="TRNASE Z TRZ1"/>
    <property type="match status" value="1"/>
</dbReference>
<evidence type="ECO:0008006" key="2">
    <source>
        <dbReference type="Google" id="ProtNLM"/>
    </source>
</evidence>
<dbReference type="AlphaFoldDB" id="A0A6C0BJ31"/>
<dbReference type="PANTHER" id="PTHR46504:SF2">
    <property type="entry name" value="TRNASE Z TRZ1"/>
    <property type="match status" value="1"/>
</dbReference>
<proteinExistence type="predicted"/>
<dbReference type="InterPro" id="IPR036866">
    <property type="entry name" value="RibonucZ/Hydroxyglut_hydro"/>
</dbReference>